<evidence type="ECO:0000256" key="1">
    <source>
        <dbReference type="ARBA" id="ARBA00005953"/>
    </source>
</evidence>
<dbReference type="EMBL" id="JAFMNX010000002">
    <property type="protein sequence ID" value="MBS9721274.1"/>
    <property type="molecule type" value="Genomic_DNA"/>
</dbReference>
<dbReference type="CDD" id="cd00586">
    <property type="entry name" value="4HBT"/>
    <property type="match status" value="1"/>
</dbReference>
<dbReference type="RefSeq" id="WP_213984886.1">
    <property type="nucleotide sequence ID" value="NZ_JAFMNX010000002.1"/>
</dbReference>
<dbReference type="PANTHER" id="PTHR31793:SF27">
    <property type="entry name" value="NOVEL THIOESTERASE SUPERFAMILY DOMAIN AND SAPOSIN A-TYPE DOMAIN CONTAINING PROTEIN (0610012H03RIK)"/>
    <property type="match status" value="1"/>
</dbReference>
<dbReference type="PANTHER" id="PTHR31793">
    <property type="entry name" value="4-HYDROXYBENZOYL-COA THIOESTERASE FAMILY MEMBER"/>
    <property type="match status" value="1"/>
</dbReference>
<reference evidence="3 4" key="1">
    <citation type="submission" date="2021-03" db="EMBL/GenBank/DDBJ databases">
        <title>Tianweitania aestuarii sp. nov., isolated from a tidal flat.</title>
        <authorList>
            <person name="Park S."/>
            <person name="Yoon J.-H."/>
        </authorList>
    </citation>
    <scope>NUCLEOTIDE SEQUENCE [LARGE SCALE GENOMIC DNA]</scope>
    <source>
        <strain evidence="3 4">BSSL-BM11</strain>
    </source>
</reference>
<protein>
    <submittedName>
        <fullName evidence="3">Acyl-CoA thioesterase</fullName>
    </submittedName>
</protein>
<organism evidence="3 4">
    <name type="scientific">Tianweitania aestuarii</name>
    <dbReference type="NCBI Taxonomy" id="2814886"/>
    <lineage>
        <taxon>Bacteria</taxon>
        <taxon>Pseudomonadati</taxon>
        <taxon>Pseudomonadota</taxon>
        <taxon>Alphaproteobacteria</taxon>
        <taxon>Hyphomicrobiales</taxon>
        <taxon>Phyllobacteriaceae</taxon>
        <taxon>Tianweitania</taxon>
    </lineage>
</organism>
<dbReference type="InterPro" id="IPR050563">
    <property type="entry name" value="4-hydroxybenzoyl-CoA_TE"/>
</dbReference>
<evidence type="ECO:0000313" key="4">
    <source>
        <dbReference type="Proteomes" id="UP001297272"/>
    </source>
</evidence>
<accession>A0ABS5RYG8</accession>
<name>A0ABS5RYG8_9HYPH</name>
<dbReference type="SUPFAM" id="SSF54637">
    <property type="entry name" value="Thioesterase/thiol ester dehydrase-isomerase"/>
    <property type="match status" value="1"/>
</dbReference>
<evidence type="ECO:0000256" key="2">
    <source>
        <dbReference type="ARBA" id="ARBA00022801"/>
    </source>
</evidence>
<dbReference type="Gene3D" id="3.10.129.10">
    <property type="entry name" value="Hotdog Thioesterase"/>
    <property type="match status" value="1"/>
</dbReference>
<dbReference type="InterPro" id="IPR029069">
    <property type="entry name" value="HotDog_dom_sf"/>
</dbReference>
<dbReference type="Pfam" id="PF13279">
    <property type="entry name" value="4HBT_2"/>
    <property type="match status" value="1"/>
</dbReference>
<proteinExistence type="inferred from homology"/>
<keyword evidence="2" id="KW-0378">Hydrolase</keyword>
<evidence type="ECO:0000313" key="3">
    <source>
        <dbReference type="EMBL" id="MBS9721274.1"/>
    </source>
</evidence>
<sequence length="145" mass="16092">MSDRPEDQGFYPHQLSEKLRYGDTDRQGHVNNAVFSTLLESGRVAIIYDKTDSLAAEGCAFVIARLEIDFRAELAWPGEVVVGTAVSKIGRSSFELTQGIFRDGTCAALSRSVIVQMSEESRRSHPLSDHAREVLSRLIRNLPQA</sequence>
<keyword evidence="4" id="KW-1185">Reference proteome</keyword>
<dbReference type="Proteomes" id="UP001297272">
    <property type="component" value="Unassembled WGS sequence"/>
</dbReference>
<comment type="similarity">
    <text evidence="1">Belongs to the 4-hydroxybenzoyl-CoA thioesterase family.</text>
</comment>
<gene>
    <name evidence="3" type="ORF">JYU29_11305</name>
</gene>
<comment type="caution">
    <text evidence="3">The sequence shown here is derived from an EMBL/GenBank/DDBJ whole genome shotgun (WGS) entry which is preliminary data.</text>
</comment>